<sequence length="354" mass="38722">MTQPTVPERKALRADEVTRGDWIAPREAEDYPVETLATVDFDTVQRGPEVELIYRQADGRLGHWTLTPGATVLLATDDEVSDWRRNGRRSEFVDQLRACADMLSGTVLPMPANEYDKAEIRIAAKNVAEVAEIARTLGVEVEIDSANRHSAFFRPLGKASAVAIEWFDYDRTPKAKPVDPTGLAYSREADEVDAVRPISPGRGGAPQVGAMTDGGLVDETPVEPVTRYFSFGGGHTDPLTGESLIDKYVTIIAEDGEACRLAMLAKYGKRWSFEYIPGTPQADEWIPRWVEHARFDLTANPRPAGWFAAAVTAPVDDPTAVDCVHPWHSTVVGDEPVEPTCPACGDHAHAVSES</sequence>
<proteinExistence type="predicted"/>
<gene>
    <name evidence="1" type="ORF">Apa02nite_014750</name>
</gene>
<name>A0ABQ4B443_9ACTN</name>
<reference evidence="1 2" key="1">
    <citation type="submission" date="2021-01" db="EMBL/GenBank/DDBJ databases">
        <title>Whole genome shotgun sequence of Actinoplanes palleronii NBRC 14916.</title>
        <authorList>
            <person name="Komaki H."/>
            <person name="Tamura T."/>
        </authorList>
    </citation>
    <scope>NUCLEOTIDE SEQUENCE [LARGE SCALE GENOMIC DNA]</scope>
    <source>
        <strain evidence="1 2">NBRC 14916</strain>
    </source>
</reference>
<protein>
    <submittedName>
        <fullName evidence="1">Uncharacterized protein</fullName>
    </submittedName>
</protein>
<evidence type="ECO:0000313" key="1">
    <source>
        <dbReference type="EMBL" id="GIE65367.1"/>
    </source>
</evidence>
<comment type="caution">
    <text evidence="1">The sequence shown here is derived from an EMBL/GenBank/DDBJ whole genome shotgun (WGS) entry which is preliminary data.</text>
</comment>
<keyword evidence="2" id="KW-1185">Reference proteome</keyword>
<organism evidence="1 2">
    <name type="scientific">Actinoplanes palleronii</name>
    <dbReference type="NCBI Taxonomy" id="113570"/>
    <lineage>
        <taxon>Bacteria</taxon>
        <taxon>Bacillati</taxon>
        <taxon>Actinomycetota</taxon>
        <taxon>Actinomycetes</taxon>
        <taxon>Micromonosporales</taxon>
        <taxon>Micromonosporaceae</taxon>
        <taxon>Actinoplanes</taxon>
    </lineage>
</organism>
<evidence type="ECO:0000313" key="2">
    <source>
        <dbReference type="Proteomes" id="UP000624709"/>
    </source>
</evidence>
<dbReference type="Proteomes" id="UP000624709">
    <property type="component" value="Unassembled WGS sequence"/>
</dbReference>
<dbReference type="EMBL" id="BOMS01000018">
    <property type="protein sequence ID" value="GIE65367.1"/>
    <property type="molecule type" value="Genomic_DNA"/>
</dbReference>
<accession>A0ABQ4B443</accession>
<dbReference type="RefSeq" id="WP_203824363.1">
    <property type="nucleotide sequence ID" value="NZ_BAAATY010000008.1"/>
</dbReference>